<feature type="compositionally biased region" description="Pro residues" evidence="9">
    <location>
        <begin position="327"/>
        <end position="337"/>
    </location>
</feature>
<dbReference type="Proteomes" id="UP000288716">
    <property type="component" value="Unassembled WGS sequence"/>
</dbReference>
<dbReference type="STRING" id="299467.A0A443SK42"/>
<protein>
    <recommendedName>
        <fullName evidence="14">Vacuolar protein sorting-associated protein VTA1-like protein</fullName>
    </recommendedName>
</protein>
<evidence type="ECO:0000256" key="8">
    <source>
        <dbReference type="ARBA" id="ARBA00023136"/>
    </source>
</evidence>
<evidence type="ECO:0008006" key="14">
    <source>
        <dbReference type="Google" id="ProtNLM"/>
    </source>
</evidence>
<keyword evidence="8" id="KW-0472">Membrane</keyword>
<dbReference type="InterPro" id="IPR044538">
    <property type="entry name" value="Vta1-like"/>
</dbReference>
<dbReference type="InterPro" id="IPR023175">
    <property type="entry name" value="Vta1/CALS_N_sf"/>
</dbReference>
<evidence type="ECO:0000256" key="6">
    <source>
        <dbReference type="ARBA" id="ARBA00022753"/>
    </source>
</evidence>
<dbReference type="PANTHER" id="PTHR46009:SF1">
    <property type="entry name" value="VACUOLAR PROTEIN SORTING-ASSOCIATED PROTEIN VTA1 HOMOLOG"/>
    <property type="match status" value="1"/>
</dbReference>
<dbReference type="Pfam" id="PF04652">
    <property type="entry name" value="Vta1"/>
    <property type="match status" value="1"/>
</dbReference>
<comment type="caution">
    <text evidence="12">The sequence shown here is derived from an EMBL/GenBank/DDBJ whole genome shotgun (WGS) entry which is preliminary data.</text>
</comment>
<evidence type="ECO:0000259" key="11">
    <source>
        <dbReference type="Pfam" id="PF18097"/>
    </source>
</evidence>
<sequence length="402" mass="45638">MKLCESVYRSKEALDSLRFSYFLCYNSLWGALKRKEVFPWFSFVEWCVLNEEISNYDEAFIFRTFKREGLNIQYTSSDGTYTVTTFNETQPSLKLIIFEENPQTNQYRRVGWKNRLIPPDSCTLIHCFPPRLIEKPLETVNFMDSEIPVPREEIEILKYLFPDDWWKDSEPDSSLKIDSKSKESRTFLINVMTWLEEFKKSHKENELVTNEVVAQAHIENYAMKLFERADKEDRAGAANKGTSKVYFTASQVLDCLTVFPDSSEEAAQKSKYAKWRAAYINKCLKSGDTPLPPEDNEETLDVPFPEAKSDESNVPAAGPSFSTPQPSLLPLPSEPTVPTPAAIASPVSLIAQNGSPLSPQMLIKAEKFCKWAGSSLQYEDVPTAIANLEKALAVLKTGQDVN</sequence>
<evidence type="ECO:0000313" key="13">
    <source>
        <dbReference type="Proteomes" id="UP000288716"/>
    </source>
</evidence>
<feature type="domain" description="Vta1/callose synthase N-terminal" evidence="10">
    <location>
        <begin position="178"/>
        <end position="285"/>
    </location>
</feature>
<evidence type="ECO:0000256" key="7">
    <source>
        <dbReference type="ARBA" id="ARBA00022927"/>
    </source>
</evidence>
<dbReference type="GO" id="GO:0005771">
    <property type="term" value="C:multivesicular body"/>
    <property type="evidence" value="ECO:0007669"/>
    <property type="project" value="TreeGrafter"/>
</dbReference>
<dbReference type="Pfam" id="PF18097">
    <property type="entry name" value="Vta1_C"/>
    <property type="match status" value="1"/>
</dbReference>
<keyword evidence="7" id="KW-0653">Protein transport</keyword>
<reference evidence="12 13" key="1">
    <citation type="journal article" date="2018" name="Gigascience">
        <title>Genomes of trombidid mites reveal novel predicted allergens and laterally-transferred genes associated with secondary metabolism.</title>
        <authorList>
            <person name="Dong X."/>
            <person name="Chaisiri K."/>
            <person name="Xia D."/>
            <person name="Armstrong S.D."/>
            <person name="Fang Y."/>
            <person name="Donnelly M.J."/>
            <person name="Kadowaki T."/>
            <person name="McGarry J.W."/>
            <person name="Darby A.C."/>
            <person name="Makepeace B.L."/>
        </authorList>
    </citation>
    <scope>NUCLEOTIDE SEQUENCE [LARGE SCALE GENOMIC DNA]</scope>
    <source>
        <strain evidence="12">UoL-UT</strain>
    </source>
</reference>
<dbReference type="EMBL" id="NCKV01001705">
    <property type="protein sequence ID" value="RWS27890.1"/>
    <property type="molecule type" value="Genomic_DNA"/>
</dbReference>
<dbReference type="GO" id="GO:0032511">
    <property type="term" value="P:late endosome to vacuole transport via multivesicular body sorting pathway"/>
    <property type="evidence" value="ECO:0007669"/>
    <property type="project" value="InterPro"/>
</dbReference>
<accession>A0A443SK42</accession>
<dbReference type="OrthoDB" id="444255at2759"/>
<feature type="domain" description="Vta1 C-terminal" evidence="11">
    <location>
        <begin position="359"/>
        <end position="395"/>
    </location>
</feature>
<feature type="region of interest" description="Disordered" evidence="9">
    <location>
        <begin position="286"/>
        <end position="337"/>
    </location>
</feature>
<gene>
    <name evidence="12" type="ORF">B4U80_01336</name>
</gene>
<dbReference type="GO" id="GO:0015031">
    <property type="term" value="P:protein transport"/>
    <property type="evidence" value="ECO:0007669"/>
    <property type="project" value="UniProtKB-KW"/>
</dbReference>
<keyword evidence="6" id="KW-0967">Endosome</keyword>
<dbReference type="VEuPathDB" id="VectorBase:LDEU004152"/>
<keyword evidence="5" id="KW-0963">Cytoplasm</keyword>
<evidence type="ECO:0000256" key="5">
    <source>
        <dbReference type="ARBA" id="ARBA00022490"/>
    </source>
</evidence>
<keyword evidence="13" id="KW-1185">Reference proteome</keyword>
<dbReference type="InterPro" id="IPR039431">
    <property type="entry name" value="Vta1/CALS_N"/>
</dbReference>
<evidence type="ECO:0000256" key="4">
    <source>
        <dbReference type="ARBA" id="ARBA00022448"/>
    </source>
</evidence>
<proteinExistence type="inferred from homology"/>
<evidence type="ECO:0000256" key="2">
    <source>
        <dbReference type="ARBA" id="ARBA00004496"/>
    </source>
</evidence>
<dbReference type="PANTHER" id="PTHR46009">
    <property type="entry name" value="VACUOLAR PROTEIN SORTING-ASSOCIATED PROTEIN VTA1 HOMOLOG"/>
    <property type="match status" value="1"/>
</dbReference>
<name>A0A443SK42_9ACAR</name>
<dbReference type="Gene3D" id="1.25.40.270">
    <property type="entry name" value="Vacuolar protein sorting-associated protein vta1"/>
    <property type="match status" value="1"/>
</dbReference>
<organism evidence="12 13">
    <name type="scientific">Leptotrombidium deliense</name>
    <dbReference type="NCBI Taxonomy" id="299467"/>
    <lineage>
        <taxon>Eukaryota</taxon>
        <taxon>Metazoa</taxon>
        <taxon>Ecdysozoa</taxon>
        <taxon>Arthropoda</taxon>
        <taxon>Chelicerata</taxon>
        <taxon>Arachnida</taxon>
        <taxon>Acari</taxon>
        <taxon>Acariformes</taxon>
        <taxon>Trombidiformes</taxon>
        <taxon>Prostigmata</taxon>
        <taxon>Anystina</taxon>
        <taxon>Parasitengona</taxon>
        <taxon>Trombiculoidea</taxon>
        <taxon>Trombiculidae</taxon>
        <taxon>Leptotrombidium</taxon>
    </lineage>
</organism>
<evidence type="ECO:0000313" key="12">
    <source>
        <dbReference type="EMBL" id="RWS27890.1"/>
    </source>
</evidence>
<dbReference type="InterPro" id="IPR041212">
    <property type="entry name" value="Vta1_C"/>
</dbReference>
<comment type="similarity">
    <text evidence="3">Belongs to the VTA1 family.</text>
</comment>
<keyword evidence="4" id="KW-0813">Transport</keyword>
<comment type="subcellular location">
    <subcellularLocation>
        <location evidence="2">Cytoplasm</location>
    </subcellularLocation>
    <subcellularLocation>
        <location evidence="1">Endosome membrane</location>
        <topology evidence="1">Peripheral membrane protein</topology>
    </subcellularLocation>
</comment>
<dbReference type="Gene3D" id="1.20.5.420">
    <property type="entry name" value="Immunoglobulin FC, subunit C"/>
    <property type="match status" value="1"/>
</dbReference>
<evidence type="ECO:0000259" key="10">
    <source>
        <dbReference type="Pfam" id="PF04652"/>
    </source>
</evidence>
<evidence type="ECO:0000256" key="9">
    <source>
        <dbReference type="SAM" id="MobiDB-lite"/>
    </source>
</evidence>
<dbReference type="AlphaFoldDB" id="A0A443SK42"/>
<evidence type="ECO:0000256" key="3">
    <source>
        <dbReference type="ARBA" id="ARBA00007895"/>
    </source>
</evidence>
<dbReference type="GO" id="GO:0010008">
    <property type="term" value="C:endosome membrane"/>
    <property type="evidence" value="ECO:0007669"/>
    <property type="project" value="UniProtKB-SubCell"/>
</dbReference>
<evidence type="ECO:0000256" key="1">
    <source>
        <dbReference type="ARBA" id="ARBA00004481"/>
    </source>
</evidence>